<comment type="caution">
    <text evidence="1">The sequence shown here is derived from an EMBL/GenBank/DDBJ whole genome shotgun (WGS) entry which is preliminary data.</text>
</comment>
<dbReference type="Pfam" id="PF13040">
    <property type="entry name" value="Fur_reg_FbpB"/>
    <property type="match status" value="1"/>
</dbReference>
<name>A0A3A1R5Q4_9BACI</name>
<dbReference type="InterPro" id="IPR025004">
    <property type="entry name" value="SenN/SenS"/>
</dbReference>
<dbReference type="RefSeq" id="WP_119545377.1">
    <property type="nucleotide sequence ID" value="NZ_QXIR01000002.1"/>
</dbReference>
<accession>A0A3A1R5Q4</accession>
<reference evidence="1 2" key="1">
    <citation type="submission" date="2018-09" db="EMBL/GenBank/DDBJ databases">
        <title>Bacillus saliacetes sp. nov., isolated from Thai shrimp paste (Ka-pi).</title>
        <authorList>
            <person name="Daroonpunt R."/>
            <person name="Tanasupawat S."/>
            <person name="Yiamsombut S."/>
        </authorList>
    </citation>
    <scope>NUCLEOTIDE SEQUENCE [LARGE SCALE GENOMIC DNA]</scope>
    <source>
        <strain evidence="1 2">SKP7-4</strain>
    </source>
</reference>
<dbReference type="Proteomes" id="UP000265801">
    <property type="component" value="Unassembled WGS sequence"/>
</dbReference>
<proteinExistence type="predicted"/>
<protein>
    <submittedName>
        <fullName evidence="1">FbpB family small basic protein</fullName>
    </submittedName>
</protein>
<evidence type="ECO:0000313" key="1">
    <source>
        <dbReference type="EMBL" id="RIW38479.1"/>
    </source>
</evidence>
<evidence type="ECO:0000313" key="2">
    <source>
        <dbReference type="Proteomes" id="UP000265801"/>
    </source>
</evidence>
<dbReference type="AlphaFoldDB" id="A0A3A1R5Q4"/>
<dbReference type="OrthoDB" id="2991278at2"/>
<sequence length="42" mass="5188">MKRGQLSIYELVKRNKEEMLRDKEFINKIEVKIEENHLKKTK</sequence>
<gene>
    <name evidence="1" type="ORF">D3H55_02790</name>
</gene>
<organism evidence="1 2">
    <name type="scientific">Bacillus salacetis</name>
    <dbReference type="NCBI Taxonomy" id="2315464"/>
    <lineage>
        <taxon>Bacteria</taxon>
        <taxon>Bacillati</taxon>
        <taxon>Bacillota</taxon>
        <taxon>Bacilli</taxon>
        <taxon>Bacillales</taxon>
        <taxon>Bacillaceae</taxon>
        <taxon>Bacillus</taxon>
    </lineage>
</organism>
<dbReference type="EMBL" id="QXIR01000002">
    <property type="protein sequence ID" value="RIW38479.1"/>
    <property type="molecule type" value="Genomic_DNA"/>
</dbReference>
<keyword evidence="2" id="KW-1185">Reference proteome</keyword>